<sequence length="549" mass="65155">MDLQHDQKREKSSGNVRFNVFETNSSGLDFIQQIQNLENPRLSTADQSQSSTISQTYILDRTDNLLLQQKRMSSDPELQKLNYKEIIFNEENLTTDTLQHHQFSQTATLVKHRLSTISQIYLPHGNEYHHQRKLPANSPDLSEHFLLNDDTVTDSSIDTDTLKSITDDDSINDYHFSTSSKHRLFIFEPIITGLIIFPILVLFWACGWNLILIMLNKWNSFSLTLHLVEIDNNGYNNYTWTSLIVPYFIAQFILLLTYLLQDSIYNFLKYKCKYWLLHSILLKFHILLLASTYIVQWEMMWTIWDQYSPQKWYFEILMSLTSLFALIVLNGHLCDLVCAPFLVSYDSVEYCIQFGCPLLTRQMSQWIINLINHFLYEYFVSILTIVAWRGFYNFLDKYLYPGNVDLSAGLCFLFGYILYFLLMYFQTYFEDLNIKYEFWAFVSINFPQFYHNIQHLLAFISCLLIWRGYWMIFDTYIYIFKEYHYTYLLLFIVSFLVMALLQTSSSINGPLSNMPDYFSFFPLYPNCYLTIMVMKYSKFFGRFGENTSL</sequence>
<dbReference type="AlphaFoldDB" id="A0A815JXX1"/>
<dbReference type="PANTHER" id="PTHR35270:SF2">
    <property type="entry name" value="FUSELESS, ISOFORM A"/>
    <property type="match status" value="1"/>
</dbReference>
<feature type="transmembrane region" description="Helical" evidence="1">
    <location>
        <begin position="316"/>
        <end position="345"/>
    </location>
</feature>
<keyword evidence="1" id="KW-0812">Transmembrane</keyword>
<dbReference type="EMBL" id="CAJOBC010082060">
    <property type="protein sequence ID" value="CAF4280313.1"/>
    <property type="molecule type" value="Genomic_DNA"/>
</dbReference>
<dbReference type="PANTHER" id="PTHR35270">
    <property type="entry name" value="FUSELESS, ISOFORM A"/>
    <property type="match status" value="1"/>
</dbReference>
<evidence type="ECO:0000313" key="5">
    <source>
        <dbReference type="EMBL" id="CAF4280313.1"/>
    </source>
</evidence>
<gene>
    <name evidence="3" type="ORF">GPM918_LOCUS32526</name>
    <name evidence="2" type="ORF">OVA965_LOCUS25404</name>
    <name evidence="5" type="ORF">SRO942_LOCUS33194</name>
    <name evidence="4" type="ORF">TMI583_LOCUS26130</name>
</gene>
<keyword evidence="1" id="KW-0472">Membrane</keyword>
<dbReference type="EMBL" id="CAJNOQ010016659">
    <property type="protein sequence ID" value="CAF1385161.1"/>
    <property type="molecule type" value="Genomic_DNA"/>
</dbReference>
<reference evidence="3" key="1">
    <citation type="submission" date="2021-02" db="EMBL/GenBank/DDBJ databases">
        <authorList>
            <person name="Nowell W R."/>
        </authorList>
    </citation>
    <scope>NUCLEOTIDE SEQUENCE</scope>
</reference>
<feature type="transmembrane region" description="Helical" evidence="1">
    <location>
        <begin position="456"/>
        <end position="473"/>
    </location>
</feature>
<organism evidence="3 6">
    <name type="scientific">Didymodactylos carnosus</name>
    <dbReference type="NCBI Taxonomy" id="1234261"/>
    <lineage>
        <taxon>Eukaryota</taxon>
        <taxon>Metazoa</taxon>
        <taxon>Spiralia</taxon>
        <taxon>Gnathifera</taxon>
        <taxon>Rotifera</taxon>
        <taxon>Eurotatoria</taxon>
        <taxon>Bdelloidea</taxon>
        <taxon>Philodinida</taxon>
        <taxon>Philodinidae</taxon>
        <taxon>Didymodactylos</taxon>
    </lineage>
</organism>
<evidence type="ECO:0000313" key="3">
    <source>
        <dbReference type="EMBL" id="CAF1385161.1"/>
    </source>
</evidence>
<feature type="transmembrane region" description="Helical" evidence="1">
    <location>
        <begin position="485"/>
        <end position="505"/>
    </location>
</feature>
<feature type="transmembrane region" description="Helical" evidence="1">
    <location>
        <begin position="517"/>
        <end position="534"/>
    </location>
</feature>
<evidence type="ECO:0000313" key="4">
    <source>
        <dbReference type="EMBL" id="CAF4039616.1"/>
    </source>
</evidence>
<accession>A0A815JXX1</accession>
<dbReference type="Proteomes" id="UP000677228">
    <property type="component" value="Unassembled WGS sequence"/>
</dbReference>
<dbReference type="Proteomes" id="UP000663829">
    <property type="component" value="Unassembled WGS sequence"/>
</dbReference>
<dbReference type="OrthoDB" id="45313at2759"/>
<evidence type="ECO:0000313" key="2">
    <source>
        <dbReference type="EMBL" id="CAF1231587.1"/>
    </source>
</evidence>
<feature type="transmembrane region" description="Helical" evidence="1">
    <location>
        <begin position="366"/>
        <end position="386"/>
    </location>
</feature>
<dbReference type="Proteomes" id="UP000681722">
    <property type="component" value="Unassembled WGS sequence"/>
</dbReference>
<dbReference type="InterPro" id="IPR032751">
    <property type="entry name" value="Fuseless"/>
</dbReference>
<feature type="transmembrane region" description="Helical" evidence="1">
    <location>
        <begin position="406"/>
        <end position="425"/>
    </location>
</feature>
<comment type="caution">
    <text evidence="3">The sequence shown here is derived from an EMBL/GenBank/DDBJ whole genome shotgun (WGS) entry which is preliminary data.</text>
</comment>
<name>A0A815JXX1_9BILA</name>
<keyword evidence="6" id="KW-1185">Reference proteome</keyword>
<feature type="transmembrane region" description="Helical" evidence="1">
    <location>
        <begin position="238"/>
        <end position="260"/>
    </location>
</feature>
<dbReference type="EMBL" id="CAJNOK010015754">
    <property type="protein sequence ID" value="CAF1231587.1"/>
    <property type="molecule type" value="Genomic_DNA"/>
</dbReference>
<keyword evidence="1" id="KW-1133">Transmembrane helix</keyword>
<evidence type="ECO:0000256" key="1">
    <source>
        <dbReference type="SAM" id="Phobius"/>
    </source>
</evidence>
<protein>
    <submittedName>
        <fullName evidence="3">Uncharacterized protein</fullName>
    </submittedName>
</protein>
<dbReference type="Proteomes" id="UP000682733">
    <property type="component" value="Unassembled WGS sequence"/>
</dbReference>
<dbReference type="Pfam" id="PF15993">
    <property type="entry name" value="Fuseless"/>
    <property type="match status" value="1"/>
</dbReference>
<evidence type="ECO:0000313" key="6">
    <source>
        <dbReference type="Proteomes" id="UP000663829"/>
    </source>
</evidence>
<proteinExistence type="predicted"/>
<feature type="transmembrane region" description="Helical" evidence="1">
    <location>
        <begin position="190"/>
        <end position="218"/>
    </location>
</feature>
<feature type="transmembrane region" description="Helical" evidence="1">
    <location>
        <begin position="272"/>
        <end position="296"/>
    </location>
</feature>
<dbReference type="EMBL" id="CAJOBA010037299">
    <property type="protein sequence ID" value="CAF4039616.1"/>
    <property type="molecule type" value="Genomic_DNA"/>
</dbReference>